<organism evidence="2 3">
    <name type="scientific">Ohtaekwangia kribbensis</name>
    <dbReference type="NCBI Taxonomy" id="688913"/>
    <lineage>
        <taxon>Bacteria</taxon>
        <taxon>Pseudomonadati</taxon>
        <taxon>Bacteroidota</taxon>
        <taxon>Cytophagia</taxon>
        <taxon>Cytophagales</taxon>
        <taxon>Fulvivirgaceae</taxon>
        <taxon>Ohtaekwangia</taxon>
    </lineage>
</organism>
<keyword evidence="3" id="KW-1185">Reference proteome</keyword>
<feature type="compositionally biased region" description="Polar residues" evidence="1">
    <location>
        <begin position="125"/>
        <end position="140"/>
    </location>
</feature>
<dbReference type="Pfam" id="PF09411">
    <property type="entry name" value="PagL"/>
    <property type="match status" value="1"/>
</dbReference>
<sequence>MAGNHQVLACRQAKEYKLPAKKVYVYRSGVYRAISKGRLQCCHGFAIRPFARFYPVNRVKWRLYFESGGSLVYTLTEFPEPTDRDNRLGLQLNGITKYGIGSDINISRSTSIIVSVRHLHISNGNTKSAARNPSHDSNGFSIGLAHRLK</sequence>
<evidence type="ECO:0000256" key="1">
    <source>
        <dbReference type="SAM" id="MobiDB-lite"/>
    </source>
</evidence>
<dbReference type="Proteomes" id="UP001597112">
    <property type="component" value="Unassembled WGS sequence"/>
</dbReference>
<evidence type="ECO:0000313" key="2">
    <source>
        <dbReference type="EMBL" id="MFD0998341.1"/>
    </source>
</evidence>
<dbReference type="SUPFAM" id="SSF56925">
    <property type="entry name" value="OMPA-like"/>
    <property type="match status" value="1"/>
</dbReference>
<name>A0ABW3JZG8_9BACT</name>
<dbReference type="InterPro" id="IPR011250">
    <property type="entry name" value="OMP/PagP_B-barrel"/>
</dbReference>
<comment type="caution">
    <text evidence="2">The sequence shown here is derived from an EMBL/GenBank/DDBJ whole genome shotgun (WGS) entry which is preliminary data.</text>
</comment>
<gene>
    <name evidence="2" type="ORF">ACFQ21_03445</name>
</gene>
<dbReference type="Gene3D" id="2.40.160.20">
    <property type="match status" value="1"/>
</dbReference>
<feature type="region of interest" description="Disordered" evidence="1">
    <location>
        <begin position="125"/>
        <end position="149"/>
    </location>
</feature>
<evidence type="ECO:0000313" key="3">
    <source>
        <dbReference type="Proteomes" id="UP001597112"/>
    </source>
</evidence>
<dbReference type="RefSeq" id="WP_377574885.1">
    <property type="nucleotide sequence ID" value="NZ_JBHTKA010000001.1"/>
</dbReference>
<accession>A0ABW3JZG8</accession>
<dbReference type="InterPro" id="IPR018550">
    <property type="entry name" value="Lipid-A_deacylase-rel"/>
</dbReference>
<proteinExistence type="predicted"/>
<protein>
    <submittedName>
        <fullName evidence="2">Acyloxyacyl hydrolase</fullName>
    </submittedName>
</protein>
<dbReference type="EMBL" id="JBHTKA010000001">
    <property type="protein sequence ID" value="MFD0998341.1"/>
    <property type="molecule type" value="Genomic_DNA"/>
</dbReference>
<dbReference type="GO" id="GO:0016787">
    <property type="term" value="F:hydrolase activity"/>
    <property type="evidence" value="ECO:0007669"/>
    <property type="project" value="UniProtKB-KW"/>
</dbReference>
<reference evidence="3" key="1">
    <citation type="journal article" date="2019" name="Int. J. Syst. Evol. Microbiol.">
        <title>The Global Catalogue of Microorganisms (GCM) 10K type strain sequencing project: providing services to taxonomists for standard genome sequencing and annotation.</title>
        <authorList>
            <consortium name="The Broad Institute Genomics Platform"/>
            <consortium name="The Broad Institute Genome Sequencing Center for Infectious Disease"/>
            <person name="Wu L."/>
            <person name="Ma J."/>
        </authorList>
    </citation>
    <scope>NUCLEOTIDE SEQUENCE [LARGE SCALE GENOMIC DNA]</scope>
    <source>
        <strain evidence="3">CCUG 58938</strain>
    </source>
</reference>
<keyword evidence="2" id="KW-0378">Hydrolase</keyword>